<dbReference type="Gene3D" id="1.10.287.2170">
    <property type="match status" value="1"/>
</dbReference>
<dbReference type="SMART" id="SM00857">
    <property type="entry name" value="Resolvase"/>
    <property type="match status" value="1"/>
</dbReference>
<reference evidence="5" key="1">
    <citation type="submission" date="2023-03" db="EMBL/GenBank/DDBJ databases">
        <authorList>
            <person name="Steffen K."/>
            <person name="Cardenas P."/>
        </authorList>
    </citation>
    <scope>NUCLEOTIDE SEQUENCE</scope>
</reference>
<evidence type="ECO:0000256" key="1">
    <source>
        <dbReference type="ARBA" id="ARBA00022908"/>
    </source>
</evidence>
<dbReference type="InterPro" id="IPR048046">
    <property type="entry name" value="Transpos_IS607"/>
</dbReference>
<dbReference type="InterPro" id="IPR006118">
    <property type="entry name" value="Recombinase_CS"/>
</dbReference>
<dbReference type="PROSITE" id="PS00397">
    <property type="entry name" value="RECOMBINASES_1"/>
    <property type="match status" value="1"/>
</dbReference>
<dbReference type="FunFam" id="3.40.50.1390:FF:000002">
    <property type="entry name" value="ORF1 in transposon ISC1904"/>
    <property type="match status" value="1"/>
</dbReference>
<dbReference type="PROSITE" id="PS51736">
    <property type="entry name" value="RECOMBINASES_3"/>
    <property type="match status" value="1"/>
</dbReference>
<protein>
    <submittedName>
        <fullName evidence="5">Uncharacterized protein Mb2910c</fullName>
    </submittedName>
</protein>
<name>A0AA35R642_GEOBA</name>
<dbReference type="PANTHER" id="PTHR36172">
    <property type="match status" value="1"/>
</dbReference>
<dbReference type="InterPro" id="IPR006119">
    <property type="entry name" value="Resolv_N"/>
</dbReference>
<dbReference type="Gene3D" id="3.40.50.1390">
    <property type="entry name" value="Resolvase, N-terminal catalytic domain"/>
    <property type="match status" value="1"/>
</dbReference>
<dbReference type="InterPro" id="IPR036162">
    <property type="entry name" value="Resolvase-like_N_sf"/>
</dbReference>
<sequence>MDVISKRISLTAWGRLYGFDKATTARLHKQGRLPPELQVETLPTGRHFVIVPPDNMGRCVVYARVSSADQRDDLDRQVGRVVEWATGQGHRPDEVVKEIGSGLNGNRSRLRRLVADPLVKTIVVEHRDRLCRFGFEYLEASLMGRGARILVMDDAELEDDLVRDVTEVMTSLCARLYGRRSARRRAERALAAAAGDGP</sequence>
<dbReference type="CDD" id="cd03769">
    <property type="entry name" value="SR_IS607_transposase_like"/>
    <property type="match status" value="1"/>
</dbReference>
<dbReference type="GO" id="GO:0015074">
    <property type="term" value="P:DNA integration"/>
    <property type="evidence" value="ECO:0007669"/>
    <property type="project" value="UniProtKB-KW"/>
</dbReference>
<dbReference type="Pfam" id="PF00239">
    <property type="entry name" value="Resolvase"/>
    <property type="match status" value="1"/>
</dbReference>
<dbReference type="PANTHER" id="PTHR36172:SF1">
    <property type="entry name" value="RESOLVASE-RELATED"/>
    <property type="match status" value="1"/>
</dbReference>
<accession>A0AA35R642</accession>
<organism evidence="5 6">
    <name type="scientific">Geodia barretti</name>
    <name type="common">Barrett's horny sponge</name>
    <dbReference type="NCBI Taxonomy" id="519541"/>
    <lineage>
        <taxon>Eukaryota</taxon>
        <taxon>Metazoa</taxon>
        <taxon>Porifera</taxon>
        <taxon>Demospongiae</taxon>
        <taxon>Heteroscleromorpha</taxon>
        <taxon>Tetractinellida</taxon>
        <taxon>Astrophorina</taxon>
        <taxon>Geodiidae</taxon>
        <taxon>Geodia</taxon>
    </lineage>
</organism>
<dbReference type="InterPro" id="IPR051491">
    <property type="entry name" value="Recombinase/Transposase-rel"/>
</dbReference>
<evidence type="ECO:0000259" key="4">
    <source>
        <dbReference type="PROSITE" id="PS51736"/>
    </source>
</evidence>
<comment type="caution">
    <text evidence="5">The sequence shown here is derived from an EMBL/GenBank/DDBJ whole genome shotgun (WGS) entry which is preliminary data.</text>
</comment>
<dbReference type="AlphaFoldDB" id="A0AA35R642"/>
<dbReference type="EMBL" id="CASHTH010000612">
    <property type="protein sequence ID" value="CAI8005490.1"/>
    <property type="molecule type" value="Genomic_DNA"/>
</dbReference>
<evidence type="ECO:0000313" key="6">
    <source>
        <dbReference type="Proteomes" id="UP001174909"/>
    </source>
</evidence>
<proteinExistence type="predicted"/>
<dbReference type="SUPFAM" id="SSF53041">
    <property type="entry name" value="Resolvase-like"/>
    <property type="match status" value="1"/>
</dbReference>
<dbReference type="GO" id="GO:0000150">
    <property type="term" value="F:DNA strand exchange activity"/>
    <property type="evidence" value="ECO:0007669"/>
    <property type="project" value="InterPro"/>
</dbReference>
<keyword evidence="2" id="KW-0238">DNA-binding</keyword>
<dbReference type="GO" id="GO:0003677">
    <property type="term" value="F:DNA binding"/>
    <property type="evidence" value="ECO:0007669"/>
    <property type="project" value="UniProtKB-KW"/>
</dbReference>
<keyword evidence="1" id="KW-0229">DNA integration</keyword>
<evidence type="ECO:0000256" key="2">
    <source>
        <dbReference type="ARBA" id="ARBA00023125"/>
    </source>
</evidence>
<dbReference type="NCBIfam" id="NF033518">
    <property type="entry name" value="transpos_IS607"/>
    <property type="match status" value="1"/>
</dbReference>
<dbReference type="Proteomes" id="UP001174909">
    <property type="component" value="Unassembled WGS sequence"/>
</dbReference>
<dbReference type="InterPro" id="IPR041718">
    <property type="entry name" value="IS607_transposase-like"/>
</dbReference>
<keyword evidence="6" id="KW-1185">Reference proteome</keyword>
<evidence type="ECO:0000313" key="5">
    <source>
        <dbReference type="EMBL" id="CAI8005490.1"/>
    </source>
</evidence>
<feature type="domain" description="Resolvase/invertase-type recombinase catalytic" evidence="4">
    <location>
        <begin position="58"/>
        <end position="197"/>
    </location>
</feature>
<gene>
    <name evidence="5" type="ORF">GBAR_LOCUS4278</name>
</gene>
<evidence type="ECO:0000256" key="3">
    <source>
        <dbReference type="ARBA" id="ARBA00023172"/>
    </source>
</evidence>
<keyword evidence="3" id="KW-0233">DNA recombination</keyword>